<evidence type="ECO:0000313" key="3">
    <source>
        <dbReference type="Proteomes" id="UP000567885"/>
    </source>
</evidence>
<accession>A0A8H5T7V4</accession>
<reference evidence="2 3" key="1">
    <citation type="submission" date="2020-05" db="EMBL/GenBank/DDBJ databases">
        <title>Identification and distribution of gene clusters putatively required for synthesis of sphingolipid metabolism inhibitors in phylogenetically diverse species of the filamentous fungus Fusarium.</title>
        <authorList>
            <person name="Kim H.-S."/>
            <person name="Busman M."/>
            <person name="Brown D.W."/>
            <person name="Divon H."/>
            <person name="Uhlig S."/>
            <person name="Proctor R.H."/>
        </authorList>
    </citation>
    <scope>NUCLEOTIDE SEQUENCE [LARGE SCALE GENOMIC DNA]</scope>
    <source>
        <strain evidence="2 3">NRRL 20693</strain>
    </source>
</reference>
<dbReference type="AlphaFoldDB" id="A0A8H5T7V4"/>
<evidence type="ECO:0000256" key="1">
    <source>
        <dbReference type="SAM" id="MobiDB-lite"/>
    </source>
</evidence>
<organism evidence="2 3">
    <name type="scientific">Fusarium heterosporum</name>
    <dbReference type="NCBI Taxonomy" id="42747"/>
    <lineage>
        <taxon>Eukaryota</taxon>
        <taxon>Fungi</taxon>
        <taxon>Dikarya</taxon>
        <taxon>Ascomycota</taxon>
        <taxon>Pezizomycotina</taxon>
        <taxon>Sordariomycetes</taxon>
        <taxon>Hypocreomycetidae</taxon>
        <taxon>Hypocreales</taxon>
        <taxon>Nectriaceae</taxon>
        <taxon>Fusarium</taxon>
        <taxon>Fusarium heterosporum species complex</taxon>
    </lineage>
</organism>
<dbReference type="EMBL" id="JAAGWQ010000132">
    <property type="protein sequence ID" value="KAF5664718.1"/>
    <property type="molecule type" value="Genomic_DNA"/>
</dbReference>
<sequence>MKISNAIIPLLASQAAAQASQAAAQASQAAAQVYNIQIGDTKVEMLREAGQTTAHSDDEIEAELKRLLSELLSDGEEGAQYKTECSVTSRFEAEIYTVPDPLRAPKEIAWAVNFLDEYWKTDDGDDLPYIGDFDRYMHPEGFRVMRADYKDLPWAVRKYHEELVKEGTEMERKFIAELDGSAFFAPGVITWLAPLFAGSKVEPGKNACEDDIVDFSNWNKESNSGDVKYTFSYGERVQVGDHITVELTAQKSTKEVAVKEDAMKEDAVKKVVTEEDTLEKETTKEGSAEEEVEFGEL</sequence>
<name>A0A8H5T7V4_FUSHE</name>
<feature type="region of interest" description="Disordered" evidence="1">
    <location>
        <begin position="274"/>
        <end position="297"/>
    </location>
</feature>
<protein>
    <submittedName>
        <fullName evidence="2">Uncharacterized protein</fullName>
    </submittedName>
</protein>
<feature type="compositionally biased region" description="Basic and acidic residues" evidence="1">
    <location>
        <begin position="274"/>
        <end position="287"/>
    </location>
</feature>
<keyword evidence="3" id="KW-1185">Reference proteome</keyword>
<evidence type="ECO:0000313" key="2">
    <source>
        <dbReference type="EMBL" id="KAF5664718.1"/>
    </source>
</evidence>
<feature type="compositionally biased region" description="Acidic residues" evidence="1">
    <location>
        <begin position="288"/>
        <end position="297"/>
    </location>
</feature>
<proteinExistence type="predicted"/>
<dbReference type="OrthoDB" id="4359806at2759"/>
<gene>
    <name evidence="2" type="ORF">FHETE_6990</name>
</gene>
<comment type="caution">
    <text evidence="2">The sequence shown here is derived from an EMBL/GenBank/DDBJ whole genome shotgun (WGS) entry which is preliminary data.</text>
</comment>
<dbReference type="Proteomes" id="UP000567885">
    <property type="component" value="Unassembled WGS sequence"/>
</dbReference>